<dbReference type="OrthoDB" id="1433355at2"/>
<dbReference type="EMBL" id="FNHH01000037">
    <property type="protein sequence ID" value="SDN06274.1"/>
    <property type="molecule type" value="Genomic_DNA"/>
</dbReference>
<reference evidence="2" key="1">
    <citation type="submission" date="2016-10" db="EMBL/GenBank/DDBJ databases">
        <authorList>
            <person name="Varghese N."/>
            <person name="Submissions S."/>
        </authorList>
    </citation>
    <scope>NUCLEOTIDE SEQUENCE [LARGE SCALE GENOMIC DNA]</scope>
    <source>
        <strain evidence="2">DSM 24536</strain>
    </source>
</reference>
<dbReference type="RefSeq" id="WP_090706894.1">
    <property type="nucleotide sequence ID" value="NZ_FNHH01000037.1"/>
</dbReference>
<keyword evidence="2" id="KW-1185">Reference proteome</keyword>
<accession>A0A1G9YAZ1</accession>
<protein>
    <submittedName>
        <fullName evidence="1">Uncharacterized protein</fullName>
    </submittedName>
</protein>
<dbReference type="AlphaFoldDB" id="A0A1G9YAZ1"/>
<gene>
    <name evidence="1" type="ORF">SAMN05421813_13711</name>
</gene>
<name>A0A1G9YAZ1_9SPHI</name>
<proteinExistence type="predicted"/>
<evidence type="ECO:0000313" key="1">
    <source>
        <dbReference type="EMBL" id="SDN06274.1"/>
    </source>
</evidence>
<organism evidence="1 2">
    <name type="scientific">Daejeonella rubra</name>
    <dbReference type="NCBI Taxonomy" id="990371"/>
    <lineage>
        <taxon>Bacteria</taxon>
        <taxon>Pseudomonadati</taxon>
        <taxon>Bacteroidota</taxon>
        <taxon>Sphingobacteriia</taxon>
        <taxon>Sphingobacteriales</taxon>
        <taxon>Sphingobacteriaceae</taxon>
        <taxon>Daejeonella</taxon>
    </lineage>
</organism>
<sequence>MKDNILSEIEDCIERFDTMGLAMNVEILLTLTDEEDASKELSLILFKSYTSYKEEGTAQLMETIIRVNPQLALLKFPENYLFRLAVLKGSIELYECYLEEAIEPFLTDKTEDEVFECYSELYAIAEKMNEAFFTKYVKCIKGLDFNGAVNHNEANSGPLLIHKEDFDVMNDAIEKYNTIVGRRDILADLTKRI</sequence>
<dbReference type="STRING" id="990371.SAMN05421813_13711"/>
<dbReference type="Proteomes" id="UP000199226">
    <property type="component" value="Unassembled WGS sequence"/>
</dbReference>
<evidence type="ECO:0000313" key="2">
    <source>
        <dbReference type="Proteomes" id="UP000199226"/>
    </source>
</evidence>